<dbReference type="Gene3D" id="3.40.980.10">
    <property type="entry name" value="MoaB/Mog-like domain"/>
    <property type="match status" value="1"/>
</dbReference>
<dbReference type="Pfam" id="PF03453">
    <property type="entry name" value="MoeA_N"/>
    <property type="match status" value="1"/>
</dbReference>
<dbReference type="Pfam" id="PF03454">
    <property type="entry name" value="MoeA_C"/>
    <property type="match status" value="1"/>
</dbReference>
<sequence length="420" mass="43400">MNTCASAPEPASPLSVDAARAFLEQAGRAQALPVESVALDDALGRVLAEDLIVERPVPPFANSAMDGFALHGSDLPAAGERRLRIVGTRLAGAAATIPVQPGECLRIMTGAPLPEGADSVVIKENVRVEDGHAIIGAGERPGANVRPAGEDFRSGERALGRGQRLGPAHLGVCASLGRSTLAVVRRPRVVLLTTGDEVVMPGQVPSAAQIHNSNAYSVGALLRQAGVERGAHRHVADDARALRAALEAAAAEADLVLTCGGVSAGEADLLPAVVADLGTVDFWKVRMKPGMPFLSGRIGPARICALPGNPVSTFATFLVLVLPFLDALQGATSTVVLPAHARLAAPLRKRHDRTEFLRATVAPRADGTLEAVALDRQGSGMLRGVAEANALVRIEADQHELAAGTAVPVLIFTLSGSLSP</sequence>
<evidence type="ECO:0000256" key="8">
    <source>
        <dbReference type="ARBA" id="ARBA00022842"/>
    </source>
</evidence>
<dbReference type="SMART" id="SM00852">
    <property type="entry name" value="MoCF_biosynth"/>
    <property type="match status" value="1"/>
</dbReference>
<dbReference type="AlphaFoldDB" id="A0A167GSM1"/>
<keyword evidence="14" id="KW-1185">Reference proteome</keyword>
<comment type="similarity">
    <text evidence="4 11">Belongs to the MoeA family.</text>
</comment>
<evidence type="ECO:0000313" key="14">
    <source>
        <dbReference type="Proteomes" id="UP000076830"/>
    </source>
</evidence>
<accession>A0A167GSM1</accession>
<evidence type="ECO:0000259" key="12">
    <source>
        <dbReference type="SMART" id="SM00852"/>
    </source>
</evidence>
<dbReference type="InterPro" id="IPR005110">
    <property type="entry name" value="MoeA_linker/N"/>
</dbReference>
<dbReference type="InterPro" id="IPR001453">
    <property type="entry name" value="MoaB/Mog_dom"/>
</dbReference>
<keyword evidence="7 11" id="KW-0479">Metal-binding</keyword>
<dbReference type="PANTHER" id="PTHR10192:SF5">
    <property type="entry name" value="GEPHYRIN"/>
    <property type="match status" value="1"/>
</dbReference>
<dbReference type="Proteomes" id="UP000076830">
    <property type="component" value="Chromosome"/>
</dbReference>
<dbReference type="InterPro" id="IPR005111">
    <property type="entry name" value="MoeA_C_domain_IV"/>
</dbReference>
<keyword evidence="8 11" id="KW-0460">Magnesium</keyword>
<evidence type="ECO:0000256" key="1">
    <source>
        <dbReference type="ARBA" id="ARBA00001946"/>
    </source>
</evidence>
<dbReference type="SUPFAM" id="SSF53218">
    <property type="entry name" value="Molybdenum cofactor biosynthesis proteins"/>
    <property type="match status" value="1"/>
</dbReference>
<dbReference type="NCBIfam" id="NF045515">
    <property type="entry name" value="Glp_gephyrin"/>
    <property type="match status" value="1"/>
</dbReference>
<evidence type="ECO:0000256" key="5">
    <source>
        <dbReference type="ARBA" id="ARBA00022505"/>
    </source>
</evidence>
<dbReference type="PATRIC" id="fig|1300342.3.peg.1352"/>
<dbReference type="OrthoDB" id="9804758at2"/>
<dbReference type="GO" id="GO:0046872">
    <property type="term" value="F:metal ion binding"/>
    <property type="evidence" value="ECO:0007669"/>
    <property type="project" value="UniProtKB-UniRule"/>
</dbReference>
<dbReference type="CDD" id="cd00887">
    <property type="entry name" value="MoeA"/>
    <property type="match status" value="1"/>
</dbReference>
<dbReference type="Gene3D" id="3.90.105.10">
    <property type="entry name" value="Molybdopterin biosynthesis moea protein, domain 2"/>
    <property type="match status" value="1"/>
</dbReference>
<dbReference type="RefSeq" id="WP_067645599.1">
    <property type="nucleotide sequence ID" value="NZ_CP015249.1"/>
</dbReference>
<organism evidence="13 14">
    <name type="scientific">Dokdonella koreensis DS-123</name>
    <dbReference type="NCBI Taxonomy" id="1300342"/>
    <lineage>
        <taxon>Bacteria</taxon>
        <taxon>Pseudomonadati</taxon>
        <taxon>Pseudomonadota</taxon>
        <taxon>Gammaproteobacteria</taxon>
        <taxon>Lysobacterales</taxon>
        <taxon>Rhodanobacteraceae</taxon>
        <taxon>Dokdonella</taxon>
    </lineage>
</organism>
<dbReference type="PANTHER" id="PTHR10192">
    <property type="entry name" value="MOLYBDOPTERIN BIOSYNTHESIS PROTEIN"/>
    <property type="match status" value="1"/>
</dbReference>
<dbReference type="EMBL" id="CP015249">
    <property type="protein sequence ID" value="ANB17416.1"/>
    <property type="molecule type" value="Genomic_DNA"/>
</dbReference>
<dbReference type="GO" id="GO:0061599">
    <property type="term" value="F:molybdopterin molybdotransferase activity"/>
    <property type="evidence" value="ECO:0007669"/>
    <property type="project" value="UniProtKB-UniRule"/>
</dbReference>
<evidence type="ECO:0000256" key="10">
    <source>
        <dbReference type="ARBA" id="ARBA00047317"/>
    </source>
</evidence>
<keyword evidence="5 11" id="KW-0500">Molybdenum</keyword>
<dbReference type="KEGG" id="dko:I596_1388"/>
<keyword evidence="6 11" id="KW-0808">Transferase</keyword>
<evidence type="ECO:0000256" key="9">
    <source>
        <dbReference type="ARBA" id="ARBA00023150"/>
    </source>
</evidence>
<dbReference type="Pfam" id="PF00994">
    <property type="entry name" value="MoCF_biosynth"/>
    <property type="match status" value="1"/>
</dbReference>
<feature type="domain" description="MoaB/Mog" evidence="12">
    <location>
        <begin position="190"/>
        <end position="327"/>
    </location>
</feature>
<protein>
    <recommendedName>
        <fullName evidence="11">Molybdopterin molybdenumtransferase</fullName>
        <ecNumber evidence="11">2.10.1.1</ecNumber>
    </recommendedName>
</protein>
<comment type="function">
    <text evidence="2 11">Catalyzes the insertion of molybdate into adenylated molybdopterin with the concomitant release of AMP.</text>
</comment>
<dbReference type="FunFam" id="3.40.980.10:FF:000004">
    <property type="entry name" value="Molybdopterin molybdenumtransferase"/>
    <property type="match status" value="1"/>
</dbReference>
<evidence type="ECO:0000256" key="11">
    <source>
        <dbReference type="RuleBase" id="RU365090"/>
    </source>
</evidence>
<dbReference type="GO" id="GO:0006777">
    <property type="term" value="P:Mo-molybdopterin cofactor biosynthetic process"/>
    <property type="evidence" value="ECO:0007669"/>
    <property type="project" value="UniProtKB-UniRule"/>
</dbReference>
<reference evidence="13 14" key="1">
    <citation type="submission" date="2016-04" db="EMBL/GenBank/DDBJ databases">
        <title>Complete genome sequence of Dokdonella koreensis DS-123T.</title>
        <authorList>
            <person name="Kim J.F."/>
            <person name="Lee H."/>
            <person name="Kwak M.-J."/>
        </authorList>
    </citation>
    <scope>NUCLEOTIDE SEQUENCE [LARGE SCALE GENOMIC DNA]</scope>
    <source>
        <strain evidence="13 14">DS-123</strain>
    </source>
</reference>
<dbReference type="Gene3D" id="2.170.190.11">
    <property type="entry name" value="Molybdopterin biosynthesis moea protein, domain 3"/>
    <property type="match status" value="1"/>
</dbReference>
<name>A0A167GSM1_9GAMM</name>
<dbReference type="SUPFAM" id="SSF63867">
    <property type="entry name" value="MoeA C-terminal domain-like"/>
    <property type="match status" value="1"/>
</dbReference>
<proteinExistence type="inferred from homology"/>
<dbReference type="InterPro" id="IPR038987">
    <property type="entry name" value="MoeA-like"/>
</dbReference>
<dbReference type="STRING" id="1300342.I596_1388"/>
<comment type="catalytic activity">
    <reaction evidence="10">
        <text>adenylyl-molybdopterin + molybdate = Mo-molybdopterin + AMP + H(+)</text>
        <dbReference type="Rhea" id="RHEA:35047"/>
        <dbReference type="ChEBI" id="CHEBI:15378"/>
        <dbReference type="ChEBI" id="CHEBI:36264"/>
        <dbReference type="ChEBI" id="CHEBI:62727"/>
        <dbReference type="ChEBI" id="CHEBI:71302"/>
        <dbReference type="ChEBI" id="CHEBI:456215"/>
        <dbReference type="EC" id="2.10.1.1"/>
    </reaction>
</comment>
<evidence type="ECO:0000256" key="4">
    <source>
        <dbReference type="ARBA" id="ARBA00010763"/>
    </source>
</evidence>
<dbReference type="GO" id="GO:0005829">
    <property type="term" value="C:cytosol"/>
    <property type="evidence" value="ECO:0007669"/>
    <property type="project" value="TreeGrafter"/>
</dbReference>
<evidence type="ECO:0000313" key="13">
    <source>
        <dbReference type="EMBL" id="ANB17416.1"/>
    </source>
</evidence>
<evidence type="ECO:0000256" key="3">
    <source>
        <dbReference type="ARBA" id="ARBA00005046"/>
    </source>
</evidence>
<evidence type="ECO:0000256" key="7">
    <source>
        <dbReference type="ARBA" id="ARBA00022723"/>
    </source>
</evidence>
<dbReference type="UniPathway" id="UPA00344"/>
<evidence type="ECO:0000256" key="2">
    <source>
        <dbReference type="ARBA" id="ARBA00002901"/>
    </source>
</evidence>
<keyword evidence="9 11" id="KW-0501">Molybdenum cofactor biosynthesis</keyword>
<dbReference type="EC" id="2.10.1.1" evidence="11"/>
<gene>
    <name evidence="13" type="ORF">I596_1388</name>
</gene>
<dbReference type="InterPro" id="IPR036425">
    <property type="entry name" value="MoaB/Mog-like_dom_sf"/>
</dbReference>
<dbReference type="Gene3D" id="2.40.340.10">
    <property type="entry name" value="MoeA, C-terminal, domain IV"/>
    <property type="match status" value="1"/>
</dbReference>
<evidence type="ECO:0000256" key="6">
    <source>
        <dbReference type="ARBA" id="ARBA00022679"/>
    </source>
</evidence>
<dbReference type="SUPFAM" id="SSF63882">
    <property type="entry name" value="MoeA N-terminal region -like"/>
    <property type="match status" value="1"/>
</dbReference>
<dbReference type="InterPro" id="IPR036688">
    <property type="entry name" value="MoeA_C_domain_IV_sf"/>
</dbReference>
<comment type="cofactor">
    <cofactor evidence="1 11">
        <name>Mg(2+)</name>
        <dbReference type="ChEBI" id="CHEBI:18420"/>
    </cofactor>
</comment>
<dbReference type="NCBIfam" id="TIGR00177">
    <property type="entry name" value="molyb_syn"/>
    <property type="match status" value="1"/>
</dbReference>
<comment type="pathway">
    <text evidence="3 11">Cofactor biosynthesis; molybdopterin biosynthesis.</text>
</comment>
<dbReference type="InterPro" id="IPR036135">
    <property type="entry name" value="MoeA_linker/N_sf"/>
</dbReference>